<evidence type="ECO:0000256" key="4">
    <source>
        <dbReference type="ARBA" id="ARBA00022723"/>
    </source>
</evidence>
<evidence type="ECO:0000259" key="8">
    <source>
        <dbReference type="PROSITE" id="PS50222"/>
    </source>
</evidence>
<keyword evidence="4" id="KW-0479">Metal-binding</keyword>
<evidence type="ECO:0000256" key="5">
    <source>
        <dbReference type="ARBA" id="ARBA00022737"/>
    </source>
</evidence>
<dbReference type="SMART" id="SM00054">
    <property type="entry name" value="EFh"/>
    <property type="match status" value="2"/>
</dbReference>
<dbReference type="InterPro" id="IPR011992">
    <property type="entry name" value="EF-hand-dom_pair"/>
</dbReference>
<dbReference type="InterPro" id="IPR018247">
    <property type="entry name" value="EF_Hand_1_Ca_BS"/>
</dbReference>
<dbReference type="Gene3D" id="1.10.238.10">
    <property type="entry name" value="EF-hand"/>
    <property type="match status" value="1"/>
</dbReference>
<evidence type="ECO:0000256" key="6">
    <source>
        <dbReference type="ARBA" id="ARBA00022837"/>
    </source>
</evidence>
<evidence type="ECO:0000313" key="9">
    <source>
        <dbReference type="EMBL" id="GFR61415.1"/>
    </source>
</evidence>
<sequence>MAYPGYGGAPQDAWAPSAPGPGMDPFYQYFSRVAGSDQQISVLELQKCLNTLGWVNFSLNTCHIILDMLDRDYSEQMGYNEFKEFWVVLKQWKETFDRYDLNRTGYIEGPEFHNALREFGYNLSPQFVGLVLYKFDFETRRKLNFDQFVNTCIMLKGLTDHFRHRDATQTGHAKFNYDDFMQVAVTFAP</sequence>
<reference evidence="9 10" key="1">
    <citation type="journal article" date="2021" name="Elife">
        <title>Chloroplast acquisition without the gene transfer in kleptoplastic sea slugs, Plakobranchus ocellatus.</title>
        <authorList>
            <person name="Maeda T."/>
            <person name="Takahashi S."/>
            <person name="Yoshida T."/>
            <person name="Shimamura S."/>
            <person name="Takaki Y."/>
            <person name="Nagai Y."/>
            <person name="Toyoda A."/>
            <person name="Suzuki Y."/>
            <person name="Arimoto A."/>
            <person name="Ishii H."/>
            <person name="Satoh N."/>
            <person name="Nishiyama T."/>
            <person name="Hasebe M."/>
            <person name="Maruyama T."/>
            <person name="Minagawa J."/>
            <person name="Obokata J."/>
            <person name="Shigenobu S."/>
        </authorList>
    </citation>
    <scope>NUCLEOTIDE SEQUENCE [LARGE SCALE GENOMIC DNA]</scope>
</reference>
<dbReference type="Gene3D" id="6.10.140.900">
    <property type="match status" value="1"/>
</dbReference>
<evidence type="ECO:0000256" key="2">
    <source>
        <dbReference type="ARBA" id="ARBA00004496"/>
    </source>
</evidence>
<organism evidence="9 10">
    <name type="scientific">Elysia marginata</name>
    <dbReference type="NCBI Taxonomy" id="1093978"/>
    <lineage>
        <taxon>Eukaryota</taxon>
        <taxon>Metazoa</taxon>
        <taxon>Spiralia</taxon>
        <taxon>Lophotrochozoa</taxon>
        <taxon>Mollusca</taxon>
        <taxon>Gastropoda</taxon>
        <taxon>Heterobranchia</taxon>
        <taxon>Euthyneura</taxon>
        <taxon>Panpulmonata</taxon>
        <taxon>Sacoglossa</taxon>
        <taxon>Placobranchoidea</taxon>
        <taxon>Plakobranchidae</taxon>
        <taxon>Elysia</taxon>
    </lineage>
</organism>
<dbReference type="PROSITE" id="PS00018">
    <property type="entry name" value="EF_HAND_1"/>
    <property type="match status" value="1"/>
</dbReference>
<keyword evidence="5" id="KW-0677">Repeat</keyword>
<dbReference type="Proteomes" id="UP000762676">
    <property type="component" value="Unassembled WGS sequence"/>
</dbReference>
<dbReference type="EMBL" id="BMAT01000194">
    <property type="protein sequence ID" value="GFR61415.1"/>
    <property type="molecule type" value="Genomic_DNA"/>
</dbReference>
<accession>A0AAV4EL35</accession>
<evidence type="ECO:0000313" key="10">
    <source>
        <dbReference type="Proteomes" id="UP000762676"/>
    </source>
</evidence>
<dbReference type="GO" id="GO:0005509">
    <property type="term" value="F:calcium ion binding"/>
    <property type="evidence" value="ECO:0007669"/>
    <property type="project" value="InterPro"/>
</dbReference>
<name>A0AAV4EL35_9GAST</name>
<dbReference type="AlphaFoldDB" id="A0AAV4EL35"/>
<comment type="caution">
    <text evidence="9">The sequence shown here is derived from an EMBL/GenBank/DDBJ whole genome shotgun (WGS) entry which is preliminary data.</text>
</comment>
<dbReference type="PANTHER" id="PTHR46735">
    <property type="entry name" value="CALPAIN, SMALL SUBUNIT 1 A-RELATED"/>
    <property type="match status" value="1"/>
</dbReference>
<keyword evidence="7" id="KW-0472">Membrane</keyword>
<keyword evidence="10" id="KW-1185">Reference proteome</keyword>
<feature type="domain" description="EF-hand" evidence="8">
    <location>
        <begin position="87"/>
        <end position="122"/>
    </location>
</feature>
<evidence type="ECO:0000256" key="1">
    <source>
        <dbReference type="ARBA" id="ARBA00004308"/>
    </source>
</evidence>
<dbReference type="Pfam" id="PF13499">
    <property type="entry name" value="EF-hand_7"/>
    <property type="match status" value="1"/>
</dbReference>
<dbReference type="PROSITE" id="PS50222">
    <property type="entry name" value="EF_HAND_2"/>
    <property type="match status" value="1"/>
</dbReference>
<dbReference type="GO" id="GO:0005737">
    <property type="term" value="C:cytoplasm"/>
    <property type="evidence" value="ECO:0007669"/>
    <property type="project" value="UniProtKB-SubCell"/>
</dbReference>
<keyword evidence="6" id="KW-0106">Calcium</keyword>
<keyword evidence="3" id="KW-0963">Cytoplasm</keyword>
<dbReference type="InterPro" id="IPR002048">
    <property type="entry name" value="EF_hand_dom"/>
</dbReference>
<dbReference type="GO" id="GO:0012505">
    <property type="term" value="C:endomembrane system"/>
    <property type="evidence" value="ECO:0007669"/>
    <property type="project" value="UniProtKB-SubCell"/>
</dbReference>
<evidence type="ECO:0000256" key="7">
    <source>
        <dbReference type="ARBA" id="ARBA00023136"/>
    </source>
</evidence>
<dbReference type="PANTHER" id="PTHR46735:SF6">
    <property type="entry name" value="EF-HAND DOMAIN-CONTAINING PROTEIN"/>
    <property type="match status" value="1"/>
</dbReference>
<protein>
    <submittedName>
        <fullName evidence="9">Sorcin</fullName>
    </submittedName>
</protein>
<proteinExistence type="predicted"/>
<gene>
    <name evidence="9" type="ORF">ElyMa_000102400</name>
</gene>
<dbReference type="SUPFAM" id="SSF47473">
    <property type="entry name" value="EF-hand"/>
    <property type="match status" value="1"/>
</dbReference>
<evidence type="ECO:0000256" key="3">
    <source>
        <dbReference type="ARBA" id="ARBA00022490"/>
    </source>
</evidence>
<comment type="subcellular location">
    <subcellularLocation>
        <location evidence="2">Cytoplasm</location>
    </subcellularLocation>
    <subcellularLocation>
        <location evidence="1">Endomembrane system</location>
    </subcellularLocation>
</comment>